<proteinExistence type="predicted"/>
<evidence type="ECO:0000313" key="6">
    <source>
        <dbReference type="EMBL" id="HCO22008.1"/>
    </source>
</evidence>
<dbReference type="PANTHER" id="PTHR45625">
    <property type="entry name" value="PEPTIDYL-PROLYL CIS-TRANS ISOMERASE-RELATED"/>
    <property type="match status" value="1"/>
</dbReference>
<dbReference type="Gene3D" id="2.40.100.10">
    <property type="entry name" value="Cyclophilin-like"/>
    <property type="match status" value="1"/>
</dbReference>
<keyword evidence="3" id="KW-0413">Isomerase</keyword>
<keyword evidence="2" id="KW-0697">Rotamase</keyword>
<evidence type="ECO:0000313" key="7">
    <source>
        <dbReference type="Proteomes" id="UP000263642"/>
    </source>
</evidence>
<feature type="compositionally biased region" description="Polar residues" evidence="4">
    <location>
        <begin position="298"/>
        <end position="309"/>
    </location>
</feature>
<feature type="region of interest" description="Disordered" evidence="4">
    <location>
        <begin position="287"/>
        <end position="309"/>
    </location>
</feature>
<accession>A0A3D3R1A6</accession>
<feature type="non-terminal residue" evidence="6">
    <location>
        <position position="484"/>
    </location>
</feature>
<organism evidence="6 7">
    <name type="scientific">Gimesia maris</name>
    <dbReference type="NCBI Taxonomy" id="122"/>
    <lineage>
        <taxon>Bacteria</taxon>
        <taxon>Pseudomonadati</taxon>
        <taxon>Planctomycetota</taxon>
        <taxon>Planctomycetia</taxon>
        <taxon>Planctomycetales</taxon>
        <taxon>Planctomycetaceae</taxon>
        <taxon>Gimesia</taxon>
    </lineage>
</organism>
<feature type="domain" description="PPIase cyclophilin-type" evidence="5">
    <location>
        <begin position="195"/>
        <end position="362"/>
    </location>
</feature>
<dbReference type="InterPro" id="IPR002130">
    <property type="entry name" value="Cyclophilin-type_PPIase_dom"/>
</dbReference>
<dbReference type="Pfam" id="PF00160">
    <property type="entry name" value="Pro_isomerase"/>
    <property type="match status" value="1"/>
</dbReference>
<dbReference type="InterPro" id="IPR044666">
    <property type="entry name" value="Cyclophilin_A-like"/>
</dbReference>
<name>A0A3D3R1A6_9PLAN</name>
<dbReference type="AlphaFoldDB" id="A0A3D3R1A6"/>
<evidence type="ECO:0000256" key="3">
    <source>
        <dbReference type="ARBA" id="ARBA00023235"/>
    </source>
</evidence>
<dbReference type="PANTHER" id="PTHR45625:SF4">
    <property type="entry name" value="PEPTIDYLPROLYL ISOMERASE DOMAIN AND WD REPEAT-CONTAINING PROTEIN 1"/>
    <property type="match status" value="1"/>
</dbReference>
<reference evidence="6 7" key="1">
    <citation type="journal article" date="2018" name="Nat. Biotechnol.">
        <title>A standardized bacterial taxonomy based on genome phylogeny substantially revises the tree of life.</title>
        <authorList>
            <person name="Parks D.H."/>
            <person name="Chuvochina M."/>
            <person name="Waite D.W."/>
            <person name="Rinke C."/>
            <person name="Skarshewski A."/>
            <person name="Chaumeil P.A."/>
            <person name="Hugenholtz P."/>
        </authorList>
    </citation>
    <scope>NUCLEOTIDE SEQUENCE [LARGE SCALE GENOMIC DNA]</scope>
    <source>
        <strain evidence="6">UBA9375</strain>
    </source>
</reference>
<comment type="caution">
    <text evidence="6">The sequence shown here is derived from an EMBL/GenBank/DDBJ whole genome shotgun (WGS) entry which is preliminary data.</text>
</comment>
<dbReference type="InterPro" id="IPR029000">
    <property type="entry name" value="Cyclophilin-like_dom_sf"/>
</dbReference>
<sequence>MISKFIDNLWRPRRSKHHRRQKATTAPLAATEKLEDRTLLSGQDLVAFAQALTAANVTLYGAAWDADTTQQKTLLEDGAQFLQFVDITDANRELNASADDVSISAIGDLHPVWKLDDGTLIDGSTINSVADLATATGVAIPLSDDPFLKAIADQTLYSGTGLHIALDGYDSENSALTYTVESSNNDISAQILSGNRSIRISVAGYGDMVFELFEGRASRATDRIIELAESGYYDNQIFDMIINGMIQGGDHSESGLVDSGLGYFDDQFHPELQHVQSGLLSMYKPAPNPDTGEIEGSRTPTTTDDQNDSRFSITGGYSRQYDFQNTIFGFLTEGEDVRQALSNISTTDGIPDFTIKIETINVFSDLENGTLVLTAAEGYVGTSTITVTAQDQNGNTTQRSFQVNATPDSFPIHYYYENANPYLDDIPDLQVAPGNSIQYQLAATDVDIEAPNGNNFYFYYDQDKLSVRELAVPVTAPPGLVYSV</sequence>
<evidence type="ECO:0000256" key="4">
    <source>
        <dbReference type="SAM" id="MobiDB-lite"/>
    </source>
</evidence>
<dbReference type="PROSITE" id="PS50072">
    <property type="entry name" value="CSA_PPIASE_2"/>
    <property type="match status" value="1"/>
</dbReference>
<dbReference type="SUPFAM" id="SSF50891">
    <property type="entry name" value="Cyclophilin-like"/>
    <property type="match status" value="1"/>
</dbReference>
<protein>
    <recommendedName>
        <fullName evidence="1">peptidylprolyl isomerase</fullName>
        <ecNumber evidence="1">5.2.1.8</ecNumber>
    </recommendedName>
</protein>
<evidence type="ECO:0000256" key="1">
    <source>
        <dbReference type="ARBA" id="ARBA00013194"/>
    </source>
</evidence>
<dbReference type="Gene3D" id="3.40.30.10">
    <property type="entry name" value="Glutaredoxin"/>
    <property type="match status" value="1"/>
</dbReference>
<dbReference type="EC" id="5.2.1.8" evidence="1"/>
<evidence type="ECO:0000259" key="5">
    <source>
        <dbReference type="PROSITE" id="PS50072"/>
    </source>
</evidence>
<dbReference type="GO" id="GO:0003755">
    <property type="term" value="F:peptidyl-prolyl cis-trans isomerase activity"/>
    <property type="evidence" value="ECO:0007669"/>
    <property type="project" value="UniProtKB-KW"/>
</dbReference>
<dbReference type="Proteomes" id="UP000263642">
    <property type="component" value="Unassembled WGS sequence"/>
</dbReference>
<gene>
    <name evidence="6" type="ORF">DIT97_02650</name>
</gene>
<evidence type="ECO:0000256" key="2">
    <source>
        <dbReference type="ARBA" id="ARBA00023110"/>
    </source>
</evidence>
<dbReference type="EMBL" id="DQAY01000019">
    <property type="protein sequence ID" value="HCO22008.1"/>
    <property type="molecule type" value="Genomic_DNA"/>
</dbReference>